<evidence type="ECO:0000313" key="2">
    <source>
        <dbReference type="Proteomes" id="UP000007875"/>
    </source>
</evidence>
<dbReference type="InterPro" id="IPR016181">
    <property type="entry name" value="Acyl_CoA_acyltransferase"/>
</dbReference>
<reference evidence="1" key="2">
    <citation type="submission" date="2025-08" db="UniProtKB">
        <authorList>
            <consortium name="Ensembl"/>
        </authorList>
    </citation>
    <scope>IDENTIFICATION</scope>
</reference>
<dbReference type="Gene3D" id="3.40.630.30">
    <property type="match status" value="1"/>
</dbReference>
<accession>H2ZPK7</accession>
<dbReference type="STRING" id="51511.ENSCSAVP00000019523"/>
<dbReference type="Proteomes" id="UP000007875">
    <property type="component" value="Unassembled WGS sequence"/>
</dbReference>
<protein>
    <recommendedName>
        <fullName evidence="3">N-acetyltransferase domain-containing protein</fullName>
    </recommendedName>
</protein>
<dbReference type="GO" id="GO:0008080">
    <property type="term" value="F:N-acetyltransferase activity"/>
    <property type="evidence" value="ECO:0007669"/>
    <property type="project" value="TreeGrafter"/>
</dbReference>
<dbReference type="HOGENOM" id="CLU_1239769_0_0_1"/>
<name>H2ZPK7_CIOSA</name>
<dbReference type="InParanoid" id="H2ZPK7"/>
<dbReference type="SUPFAM" id="SSF55729">
    <property type="entry name" value="Acyl-CoA N-acyltransferases (Nat)"/>
    <property type="match status" value="1"/>
</dbReference>
<dbReference type="Ensembl" id="ENSCSAVT00000019734.1">
    <property type="protein sequence ID" value="ENSCSAVP00000019523.1"/>
    <property type="gene ID" value="ENSCSAVG00000011448.1"/>
</dbReference>
<dbReference type="AlphaFoldDB" id="H2ZPK7"/>
<dbReference type="PANTHER" id="PTHR20905">
    <property type="entry name" value="N-ACETYLTRANSFERASE-RELATED"/>
    <property type="match status" value="1"/>
</dbReference>
<sequence length="220" mass="24520">MADIEQDLIPGKIGCRRLVAADEDAMLDLLTNHFVPREPICKVIEKSYPGQTAALLAIAGKGIIRDNGSLIAYDKKTGENVGMILGSLQHVGNEKVTPPENIISPVMRLFDALLQDISSYVGDSRYLVVAFSTVKEAYCRQGIMTNIRKRLELVANELNCGYIISESTSIYAQRLTENLGYSMKNEIKFVDHVDPVTGIRFMKDAEPPHYCIRLMVKKID</sequence>
<proteinExistence type="predicted"/>
<reference evidence="1" key="3">
    <citation type="submission" date="2025-09" db="UniProtKB">
        <authorList>
            <consortium name="Ensembl"/>
        </authorList>
    </citation>
    <scope>IDENTIFICATION</scope>
</reference>
<evidence type="ECO:0000313" key="1">
    <source>
        <dbReference type="Ensembl" id="ENSCSAVP00000019523.1"/>
    </source>
</evidence>
<keyword evidence="2" id="KW-1185">Reference proteome</keyword>
<dbReference type="GeneTree" id="ENSGT00940000164149"/>
<organism evidence="1 2">
    <name type="scientific">Ciona savignyi</name>
    <name type="common">Pacific transparent sea squirt</name>
    <dbReference type="NCBI Taxonomy" id="51511"/>
    <lineage>
        <taxon>Eukaryota</taxon>
        <taxon>Metazoa</taxon>
        <taxon>Chordata</taxon>
        <taxon>Tunicata</taxon>
        <taxon>Ascidiacea</taxon>
        <taxon>Phlebobranchia</taxon>
        <taxon>Cionidae</taxon>
        <taxon>Ciona</taxon>
    </lineage>
</organism>
<reference evidence="2" key="1">
    <citation type="submission" date="2003-08" db="EMBL/GenBank/DDBJ databases">
        <authorList>
            <person name="Birren B."/>
            <person name="Nusbaum C."/>
            <person name="Abebe A."/>
            <person name="Abouelleil A."/>
            <person name="Adekoya E."/>
            <person name="Ait-zahra M."/>
            <person name="Allen N."/>
            <person name="Allen T."/>
            <person name="An P."/>
            <person name="Anderson M."/>
            <person name="Anderson S."/>
            <person name="Arachchi H."/>
            <person name="Armbruster J."/>
            <person name="Bachantsang P."/>
            <person name="Baldwin J."/>
            <person name="Barry A."/>
            <person name="Bayul T."/>
            <person name="Blitshsteyn B."/>
            <person name="Bloom T."/>
            <person name="Blye J."/>
            <person name="Boguslavskiy L."/>
            <person name="Borowsky M."/>
            <person name="Boukhgalter B."/>
            <person name="Brunache A."/>
            <person name="Butler J."/>
            <person name="Calixte N."/>
            <person name="Calvo S."/>
            <person name="Camarata J."/>
            <person name="Campo K."/>
            <person name="Chang J."/>
            <person name="Cheshatsang Y."/>
            <person name="Citroen M."/>
            <person name="Collymore A."/>
            <person name="Considine T."/>
            <person name="Cook A."/>
            <person name="Cooke P."/>
            <person name="Corum B."/>
            <person name="Cuomo C."/>
            <person name="David R."/>
            <person name="Dawoe T."/>
            <person name="Degray S."/>
            <person name="Dodge S."/>
            <person name="Dooley K."/>
            <person name="Dorje P."/>
            <person name="Dorjee K."/>
            <person name="Dorris L."/>
            <person name="Duffey N."/>
            <person name="Dupes A."/>
            <person name="Elkins T."/>
            <person name="Engels R."/>
            <person name="Erickson J."/>
            <person name="Farina A."/>
            <person name="Faro S."/>
            <person name="Ferreira P."/>
            <person name="Fischer H."/>
            <person name="Fitzgerald M."/>
            <person name="Foley K."/>
            <person name="Gage D."/>
            <person name="Galagan J."/>
            <person name="Gearin G."/>
            <person name="Gnerre S."/>
            <person name="Gnirke A."/>
            <person name="Goyette A."/>
            <person name="Graham J."/>
            <person name="Grandbois E."/>
            <person name="Gyaltsen K."/>
            <person name="Hafez N."/>
            <person name="Hagopian D."/>
            <person name="Hagos B."/>
            <person name="Hall J."/>
            <person name="Hatcher B."/>
            <person name="Heller A."/>
            <person name="Higgins H."/>
            <person name="Honan T."/>
            <person name="Horn A."/>
            <person name="Houde N."/>
            <person name="Hughes L."/>
            <person name="Hulme W."/>
            <person name="Husby E."/>
            <person name="Iliev I."/>
            <person name="Jaffe D."/>
            <person name="Jones C."/>
            <person name="Kamal M."/>
            <person name="Kamat A."/>
            <person name="Kamvysselis M."/>
            <person name="Karlsson E."/>
            <person name="Kells C."/>
            <person name="Kieu A."/>
            <person name="Kisner P."/>
            <person name="Kodira C."/>
            <person name="Kulbokas E."/>
            <person name="Labutti K."/>
            <person name="Lama D."/>
            <person name="Landers T."/>
            <person name="Leger J."/>
            <person name="Levine S."/>
            <person name="Lewis D."/>
            <person name="Lewis T."/>
            <person name="Lindblad-toh K."/>
            <person name="Liu X."/>
            <person name="Lokyitsang T."/>
            <person name="Lokyitsang Y."/>
            <person name="Lucien O."/>
            <person name="Lui A."/>
            <person name="Ma L.J."/>
            <person name="Mabbitt R."/>
            <person name="Macdonald J."/>
            <person name="Maclean C."/>
            <person name="Major J."/>
            <person name="Manning J."/>
            <person name="Marabella R."/>
            <person name="Maru K."/>
            <person name="Matthews C."/>
            <person name="Mauceli E."/>
            <person name="Mccarthy M."/>
            <person name="Mcdonough S."/>
            <person name="Mcghee T."/>
            <person name="Meldrim J."/>
            <person name="Meneus L."/>
            <person name="Mesirov J."/>
            <person name="Mihalev A."/>
            <person name="Mihova T."/>
            <person name="Mikkelsen T."/>
            <person name="Mlenga V."/>
            <person name="Moru K."/>
            <person name="Mozes J."/>
            <person name="Mulrain L."/>
            <person name="Munson G."/>
            <person name="Naylor J."/>
            <person name="Newes C."/>
            <person name="Nguyen C."/>
            <person name="Nguyen N."/>
            <person name="Nguyen T."/>
            <person name="Nicol R."/>
            <person name="Nielsen C."/>
            <person name="Nizzari M."/>
            <person name="Norbu C."/>
            <person name="Norbu N."/>
            <person name="O'donnell P."/>
            <person name="Okoawo O."/>
            <person name="O'leary S."/>
            <person name="Omotosho B."/>
            <person name="O'neill K."/>
            <person name="Osman S."/>
            <person name="Parker S."/>
            <person name="Perrin D."/>
            <person name="Phunkhang P."/>
            <person name="Piqani B."/>
            <person name="Purcell S."/>
            <person name="Rachupka T."/>
            <person name="Ramasamy U."/>
            <person name="Rameau R."/>
            <person name="Ray V."/>
            <person name="Raymond C."/>
            <person name="Retta R."/>
            <person name="Richardson S."/>
            <person name="Rise C."/>
            <person name="Rodriguez J."/>
            <person name="Rogers J."/>
            <person name="Rogov P."/>
            <person name="Rutman M."/>
            <person name="Schupbach R."/>
            <person name="Seaman C."/>
            <person name="Settipalli S."/>
            <person name="Sharpe T."/>
            <person name="Sheridan J."/>
            <person name="Sherpa N."/>
            <person name="Shi J."/>
            <person name="Smirnov S."/>
            <person name="Smith C."/>
            <person name="Sougnez C."/>
            <person name="Spencer B."/>
            <person name="Stalker J."/>
            <person name="Stange-thomann N."/>
            <person name="Stavropoulos S."/>
            <person name="Stetson K."/>
            <person name="Stone C."/>
            <person name="Stone S."/>
            <person name="Stubbs M."/>
            <person name="Talamas J."/>
            <person name="Tchuinga P."/>
            <person name="Tenzing P."/>
            <person name="Tesfaye S."/>
            <person name="Theodore J."/>
            <person name="Thoulutsang Y."/>
            <person name="Topham K."/>
            <person name="Towey S."/>
            <person name="Tsamla T."/>
            <person name="Tsomo N."/>
            <person name="Vallee D."/>
            <person name="Vassiliev H."/>
            <person name="Venkataraman V."/>
            <person name="Vinson J."/>
            <person name="Vo A."/>
            <person name="Wade C."/>
            <person name="Wang S."/>
            <person name="Wangchuk T."/>
            <person name="Wangdi T."/>
            <person name="Whittaker C."/>
            <person name="Wilkinson J."/>
            <person name="Wu Y."/>
            <person name="Wyman D."/>
            <person name="Yadav S."/>
            <person name="Yang S."/>
            <person name="Yang X."/>
            <person name="Yeager S."/>
            <person name="Yee E."/>
            <person name="Young G."/>
            <person name="Zainoun J."/>
            <person name="Zembeck L."/>
            <person name="Zimmer A."/>
            <person name="Zody M."/>
            <person name="Lander E."/>
        </authorList>
    </citation>
    <scope>NUCLEOTIDE SEQUENCE [LARGE SCALE GENOMIC DNA]</scope>
</reference>
<evidence type="ECO:0008006" key="3">
    <source>
        <dbReference type="Google" id="ProtNLM"/>
    </source>
</evidence>
<dbReference type="PANTHER" id="PTHR20905:SF1">
    <property type="entry name" value="AT07410P-RELATED"/>
    <property type="match status" value="1"/>
</dbReference>